<protein>
    <submittedName>
        <fullName evidence="2">PRC-barrel domain containing protein</fullName>
    </submittedName>
</protein>
<dbReference type="Pfam" id="PF05239">
    <property type="entry name" value="PRC"/>
    <property type="match status" value="1"/>
</dbReference>
<reference evidence="2 3" key="1">
    <citation type="submission" date="2019-10" db="EMBL/GenBank/DDBJ databases">
        <title>Cognatihalovulum marinum gen. nov. sp. nov., a new member of the family Rhodobacteraceae isolated from deep seawater of the Northwest Indian Ocean.</title>
        <authorList>
            <person name="Ruan C."/>
            <person name="Wang J."/>
            <person name="Zheng X."/>
            <person name="Song L."/>
            <person name="Zhu Y."/>
            <person name="Huang Y."/>
            <person name="Lu Z."/>
            <person name="Du W."/>
            <person name="Huang L."/>
            <person name="Dai X."/>
        </authorList>
    </citation>
    <scope>NUCLEOTIDE SEQUENCE [LARGE SCALE GENOMIC DNA]</scope>
    <source>
        <strain evidence="2 3">2CG4</strain>
    </source>
</reference>
<comment type="caution">
    <text evidence="2">The sequence shown here is derived from an EMBL/GenBank/DDBJ whole genome shotgun (WGS) entry which is preliminary data.</text>
</comment>
<feature type="domain" description="PRC-barrel" evidence="1">
    <location>
        <begin position="47"/>
        <end position="92"/>
    </location>
</feature>
<evidence type="ECO:0000259" key="1">
    <source>
        <dbReference type="Pfam" id="PF05239"/>
    </source>
</evidence>
<keyword evidence="3" id="KW-1185">Reference proteome</keyword>
<proteinExistence type="predicted"/>
<sequence length="121" mass="13511">MAENAAGMTDAELIRTRDITGGEVYSLAEGEVWDETSRFNAVGDGWNDIGEIEDIVLSRDGQLKGVVAEIGGFLDIADKHVMLEVTDMQLVPVDDREYAIVTRMTEEELEQLPEMDEGFWE</sequence>
<accession>A0A6L5Z0X5</accession>
<dbReference type="Proteomes" id="UP000474957">
    <property type="component" value="Unassembled WGS sequence"/>
</dbReference>
<dbReference type="InterPro" id="IPR011033">
    <property type="entry name" value="PRC_barrel-like_sf"/>
</dbReference>
<dbReference type="EMBL" id="WIND01000007">
    <property type="protein sequence ID" value="MSU90213.1"/>
    <property type="molecule type" value="Genomic_DNA"/>
</dbReference>
<dbReference type="AlphaFoldDB" id="A0A6L5Z0X5"/>
<dbReference type="SUPFAM" id="SSF50346">
    <property type="entry name" value="PRC-barrel domain"/>
    <property type="match status" value="1"/>
</dbReference>
<evidence type="ECO:0000313" key="2">
    <source>
        <dbReference type="EMBL" id="MSU90213.1"/>
    </source>
</evidence>
<gene>
    <name evidence="2" type="ORF">GE300_11380</name>
</gene>
<name>A0A6L5Z0X5_9RHOB</name>
<evidence type="ECO:0000313" key="3">
    <source>
        <dbReference type="Proteomes" id="UP000474957"/>
    </source>
</evidence>
<dbReference type="InterPro" id="IPR027275">
    <property type="entry name" value="PRC-brl_dom"/>
</dbReference>
<organism evidence="2 3">
    <name type="scientific">Halovulum marinum</name>
    <dbReference type="NCBI Taxonomy" id="2662447"/>
    <lineage>
        <taxon>Bacteria</taxon>
        <taxon>Pseudomonadati</taxon>
        <taxon>Pseudomonadota</taxon>
        <taxon>Alphaproteobacteria</taxon>
        <taxon>Rhodobacterales</taxon>
        <taxon>Paracoccaceae</taxon>
        <taxon>Halovulum</taxon>
    </lineage>
</organism>
<dbReference type="Gene3D" id="2.30.30.240">
    <property type="entry name" value="PRC-barrel domain"/>
    <property type="match status" value="1"/>
</dbReference>